<keyword evidence="2" id="KW-1185">Reference proteome</keyword>
<sequence>MRQVNGTFDVTLTPLADEGGTAVINRMAIDKQFHGPLDGRSEGQMLATRTPVDGSAGYVALERVTGTLEGRSGSFTLQHSGTMNRGAATLQLAVVPDSGSDGLAGIDGRMAITIADGAHYYEFDYTFDDRD</sequence>
<dbReference type="Gene3D" id="2.40.350.10">
    <property type="entry name" value="SO1590-like"/>
    <property type="match status" value="1"/>
</dbReference>
<dbReference type="EMBL" id="VLKP01000009">
    <property type="protein sequence ID" value="TWI09158.1"/>
    <property type="molecule type" value="Genomic_DNA"/>
</dbReference>
<comment type="caution">
    <text evidence="1">The sequence shown here is derived from an EMBL/GenBank/DDBJ whole genome shotgun (WGS) entry which is preliminary data.</text>
</comment>
<reference evidence="1 2" key="1">
    <citation type="journal article" date="2015" name="Stand. Genomic Sci.">
        <title>Genomic Encyclopedia of Bacterial and Archaeal Type Strains, Phase III: the genomes of soil and plant-associated and newly described type strains.</title>
        <authorList>
            <person name="Whitman W.B."/>
            <person name="Woyke T."/>
            <person name="Klenk H.P."/>
            <person name="Zhou Y."/>
            <person name="Lilburn T.G."/>
            <person name="Beck B.J."/>
            <person name="De Vos P."/>
            <person name="Vandamme P."/>
            <person name="Eisen J.A."/>
            <person name="Garrity G."/>
            <person name="Hugenholtz P."/>
            <person name="Kyrpides N.C."/>
        </authorList>
    </citation>
    <scope>NUCLEOTIDE SEQUENCE [LARGE SCALE GENOMIC DNA]</scope>
    <source>
        <strain evidence="1 2">CGMCC 1.10136</strain>
    </source>
</reference>
<organism evidence="1 2">
    <name type="scientific">Aerolutibacter ruishenii</name>
    <dbReference type="NCBI Taxonomy" id="686800"/>
    <lineage>
        <taxon>Bacteria</taxon>
        <taxon>Pseudomonadati</taxon>
        <taxon>Pseudomonadota</taxon>
        <taxon>Gammaproteobacteria</taxon>
        <taxon>Lysobacterales</taxon>
        <taxon>Lysobacteraceae</taxon>
        <taxon>Aerolutibacter</taxon>
    </lineage>
</organism>
<dbReference type="Proteomes" id="UP000316471">
    <property type="component" value="Unassembled WGS sequence"/>
</dbReference>
<dbReference type="InterPro" id="IPR023159">
    <property type="entry name" value="SO1590-like_sf"/>
</dbReference>
<dbReference type="OrthoDB" id="69764at2"/>
<gene>
    <name evidence="1" type="ORF">IP93_02320</name>
</gene>
<proteinExistence type="predicted"/>
<protein>
    <submittedName>
        <fullName evidence="1">Uncharacterized protein DUF3224</fullName>
    </submittedName>
</protein>
<dbReference type="SUPFAM" id="SSF159238">
    <property type="entry name" value="SO1590-like"/>
    <property type="match status" value="1"/>
</dbReference>
<evidence type="ECO:0000313" key="1">
    <source>
        <dbReference type="EMBL" id="TWI09158.1"/>
    </source>
</evidence>
<accession>A0A562LNK0</accession>
<dbReference type="Pfam" id="PF11528">
    <property type="entry name" value="DUF3224"/>
    <property type="match status" value="1"/>
</dbReference>
<evidence type="ECO:0000313" key="2">
    <source>
        <dbReference type="Proteomes" id="UP000316471"/>
    </source>
</evidence>
<name>A0A562LNK0_9GAMM</name>
<dbReference type="AlphaFoldDB" id="A0A562LNK0"/>
<dbReference type="RefSeq" id="WP_144815771.1">
    <property type="nucleotide sequence ID" value="NZ_VLKP01000009.1"/>
</dbReference>
<dbReference type="InterPro" id="IPR021607">
    <property type="entry name" value="DUF3224"/>
</dbReference>